<feature type="domain" description="VWFA" evidence="6">
    <location>
        <begin position="468"/>
        <end position="604"/>
    </location>
</feature>
<dbReference type="InterPro" id="IPR027417">
    <property type="entry name" value="P-loop_NTPase"/>
</dbReference>
<evidence type="ECO:0000256" key="1">
    <source>
        <dbReference type="ARBA" id="ARBA00005799"/>
    </source>
</evidence>
<dbReference type="Gene3D" id="3.40.50.410">
    <property type="entry name" value="von Willebrand factor, type A domain"/>
    <property type="match status" value="1"/>
</dbReference>
<proteinExistence type="inferred from homology"/>
<dbReference type="InterPro" id="IPR000523">
    <property type="entry name" value="Mg_chelatse_chII-like_cat_dom"/>
</dbReference>
<keyword evidence="3" id="KW-0067">ATP-binding</keyword>
<dbReference type="Pfam" id="PF17863">
    <property type="entry name" value="AAA_lid_2"/>
    <property type="match status" value="1"/>
</dbReference>
<dbReference type="Gene3D" id="3.40.50.300">
    <property type="entry name" value="P-loop containing nucleotide triphosphate hydrolases"/>
    <property type="match status" value="1"/>
</dbReference>
<sequence>MQQLYPFPAVLGGDPDAPGGLDDMALALVLSAISPGIGGVLIRGEKGTAKSTLVRALAQVLPPIDVVSGDRFSSDPAEAHPLSPDGPFPADADVETRPVRLVELPVGATEDRVLGSIHLERALGDGVVEFEPGLLARANRGILYVDEVNLLADHLVDLLLDAAAMGRLTVERDSVSVTHAARFVIVGTMNPEEGELRPQLLDRFGLTVEVSAPRDPALRAEAVRRRLAFDADPDGFAATYAATEERLRARIRQAQQLLPRVLLTDAALVKIGEICAAFDVDGLRGDIVCARAAVAHAAWQGRDAVNISDLRVAARLALPHRRRRKPFDAPGLDEAELDELLPPEDSGPEPDPDGPEPDGGNAAPPDQGGPAPTGGSTSTVGADSPYRARLFTVDGVGTGSAGRRSRARTSSGRRMGATAANVAGGLHLFETLRAAAPHQGARGRIGGRMILRADDLRRAVREGREANLVLFVVDTSGSMAAAERMRHVKTAIASLLLDAYRRRDRVAVVTFRGTQAELVLPATGSVEIAAVRLDDIPAGGRTPLAEGLIEAGEVIRRERLRDPACRPLLVVLTDGRATAGDDPVARSHQAATALAEQGFSTVVVDCENGRMRLGLARTLADQLRAEYVPLPQVSAEALTEIVKGAA</sequence>
<dbReference type="SMART" id="SM00327">
    <property type="entry name" value="VWA"/>
    <property type="match status" value="1"/>
</dbReference>
<evidence type="ECO:0000256" key="4">
    <source>
        <dbReference type="ARBA" id="ARBA00030759"/>
    </source>
</evidence>
<dbReference type="InterPro" id="IPR003593">
    <property type="entry name" value="AAA+_ATPase"/>
</dbReference>
<dbReference type="CDD" id="cd01451">
    <property type="entry name" value="vWA_Magnesium_chelatase"/>
    <property type="match status" value="1"/>
</dbReference>
<dbReference type="PROSITE" id="PS50234">
    <property type="entry name" value="VWFA"/>
    <property type="match status" value="1"/>
</dbReference>
<dbReference type="SMART" id="SM00382">
    <property type="entry name" value="AAA"/>
    <property type="match status" value="1"/>
</dbReference>
<protein>
    <recommendedName>
        <fullName evidence="4">Mg-protoporphyrin IX chelatase</fullName>
    </recommendedName>
</protein>
<evidence type="ECO:0000313" key="7">
    <source>
        <dbReference type="EMBL" id="MEB3019851.1"/>
    </source>
</evidence>
<dbReference type="PANTHER" id="PTHR35023">
    <property type="entry name" value="CHELATASE-RELATED"/>
    <property type="match status" value="1"/>
</dbReference>
<evidence type="ECO:0000259" key="6">
    <source>
        <dbReference type="PROSITE" id="PS50234"/>
    </source>
</evidence>
<feature type="compositionally biased region" description="Low complexity" evidence="5">
    <location>
        <begin position="358"/>
        <end position="382"/>
    </location>
</feature>
<evidence type="ECO:0000256" key="2">
    <source>
        <dbReference type="ARBA" id="ARBA00022741"/>
    </source>
</evidence>
<keyword evidence="8" id="KW-1185">Reference proteome</keyword>
<feature type="region of interest" description="Disordered" evidence="5">
    <location>
        <begin position="324"/>
        <end position="416"/>
    </location>
</feature>
<organism evidence="7 8">
    <name type="scientific">[Mycobacterium] crassicus</name>
    <dbReference type="NCBI Taxonomy" id="2872309"/>
    <lineage>
        <taxon>Bacteria</taxon>
        <taxon>Bacillati</taxon>
        <taxon>Actinomycetota</taxon>
        <taxon>Actinomycetes</taxon>
        <taxon>Mycobacteriales</taxon>
        <taxon>Mycobacteriaceae</taxon>
        <taxon>Mycolicibacter</taxon>
    </lineage>
</organism>
<keyword evidence="2" id="KW-0547">Nucleotide-binding</keyword>
<accession>A0ABU5XC21</accession>
<comment type="caution">
    <text evidence="7">The sequence shown here is derived from an EMBL/GenBank/DDBJ whole genome shotgun (WGS) entry which is preliminary data.</text>
</comment>
<dbReference type="RefSeq" id="WP_225404602.1">
    <property type="nucleotide sequence ID" value="NZ_JAYJJR010000001.1"/>
</dbReference>
<dbReference type="InterPro" id="IPR002035">
    <property type="entry name" value="VWF_A"/>
</dbReference>
<dbReference type="InterPro" id="IPR052989">
    <property type="entry name" value="Mg-chelatase_DI-like"/>
</dbReference>
<gene>
    <name evidence="7" type="ORF">K6T79_02185</name>
</gene>
<dbReference type="InterPro" id="IPR041628">
    <property type="entry name" value="ChlI/MoxR_AAA_lid"/>
</dbReference>
<dbReference type="Proteomes" id="UP001299596">
    <property type="component" value="Unassembled WGS sequence"/>
</dbReference>
<dbReference type="EMBL" id="JAYJJR010000001">
    <property type="protein sequence ID" value="MEB3019851.1"/>
    <property type="molecule type" value="Genomic_DNA"/>
</dbReference>
<evidence type="ECO:0000256" key="3">
    <source>
        <dbReference type="ARBA" id="ARBA00022840"/>
    </source>
</evidence>
<dbReference type="InterPro" id="IPR041702">
    <property type="entry name" value="BchD/ChlD_VWA"/>
</dbReference>
<feature type="compositionally biased region" description="Acidic residues" evidence="5">
    <location>
        <begin position="331"/>
        <end position="356"/>
    </location>
</feature>
<dbReference type="SUPFAM" id="SSF52540">
    <property type="entry name" value="P-loop containing nucleoside triphosphate hydrolases"/>
    <property type="match status" value="1"/>
</dbReference>
<dbReference type="CDD" id="cd00009">
    <property type="entry name" value="AAA"/>
    <property type="match status" value="1"/>
</dbReference>
<dbReference type="InterPro" id="IPR036465">
    <property type="entry name" value="vWFA_dom_sf"/>
</dbReference>
<evidence type="ECO:0000313" key="8">
    <source>
        <dbReference type="Proteomes" id="UP001299596"/>
    </source>
</evidence>
<evidence type="ECO:0000256" key="5">
    <source>
        <dbReference type="SAM" id="MobiDB-lite"/>
    </source>
</evidence>
<dbReference type="Pfam" id="PF13519">
    <property type="entry name" value="VWA_2"/>
    <property type="match status" value="1"/>
</dbReference>
<dbReference type="PANTHER" id="PTHR35023:SF1">
    <property type="entry name" value="MG-PROTOPORPHYRIN IX CHELATASE"/>
    <property type="match status" value="1"/>
</dbReference>
<dbReference type="Gene3D" id="1.10.8.80">
    <property type="entry name" value="Magnesium chelatase subunit I, C-Terminal domain"/>
    <property type="match status" value="1"/>
</dbReference>
<name>A0ABU5XC21_9MYCO</name>
<reference evidence="7 8" key="1">
    <citation type="submission" date="2023-12" db="EMBL/GenBank/DDBJ databases">
        <title>Description of new species of Mycobacterium terrae complex isolated from sewage at the Sao Paulo Zoological Park Foundation in Brazil.</title>
        <authorList>
            <person name="Romagnoli C.L."/>
            <person name="Conceicao E.C."/>
            <person name="Machado E."/>
            <person name="Barreto L.B.P.F."/>
            <person name="Sharma A."/>
            <person name="Silva N.M."/>
            <person name="Marques L.E."/>
            <person name="Juliana M.A."/>
            <person name="Lourenco M.C.S."/>
            <person name="Digiampietri L.A."/>
            <person name="Suffys P.N."/>
            <person name="Viana-Niero C."/>
        </authorList>
    </citation>
    <scope>NUCLEOTIDE SEQUENCE [LARGE SCALE GENOMIC DNA]</scope>
    <source>
        <strain evidence="7 8">MYC098</strain>
    </source>
</reference>
<dbReference type="Pfam" id="PF01078">
    <property type="entry name" value="Mg_chelatase"/>
    <property type="match status" value="1"/>
</dbReference>
<comment type="similarity">
    <text evidence="1">Belongs to the Mg-chelatase subunits D/I family.</text>
</comment>
<dbReference type="SUPFAM" id="SSF53300">
    <property type="entry name" value="vWA-like"/>
    <property type="match status" value="1"/>
</dbReference>